<keyword evidence="3" id="KW-1185">Reference proteome</keyword>
<evidence type="ECO:0000256" key="1">
    <source>
        <dbReference type="SAM" id="Phobius"/>
    </source>
</evidence>
<dbReference type="RefSeq" id="WP_092451152.1">
    <property type="nucleotide sequence ID" value="NZ_FOJI01000003.1"/>
</dbReference>
<keyword evidence="1" id="KW-0472">Membrane</keyword>
<protein>
    <recommendedName>
        <fullName evidence="4">ABC-2 family transporter protein</fullName>
    </recommendedName>
</protein>
<keyword evidence="1" id="KW-0812">Transmembrane</keyword>
<organism evidence="2 3">
    <name type="scientific">[Clostridium] fimetarium</name>
    <dbReference type="NCBI Taxonomy" id="99656"/>
    <lineage>
        <taxon>Bacteria</taxon>
        <taxon>Bacillati</taxon>
        <taxon>Bacillota</taxon>
        <taxon>Clostridia</taxon>
        <taxon>Lachnospirales</taxon>
        <taxon>Lachnospiraceae</taxon>
    </lineage>
</organism>
<feature type="transmembrane region" description="Helical" evidence="1">
    <location>
        <begin position="16"/>
        <end position="35"/>
    </location>
</feature>
<sequence length="221" mass="25112">MVKYFNIAKVNLKINLYPHILLAVLICIAAPWIMGVENLNEYQTAQVLELYVSLIGMVLCVPLFIPDQNTNIRELLQSKKEPMYIVQMIRLLESLIIMTAIMAVFLLYLKKANCEFDYGKYLFAGMANCLFLGGLGTIAYSIIDNIAVAYMIPILYYVLCFGAGDKYLGKFYLFSLIRGSFSEKFYLFGAGIMLLGISIIYRNLNCKLKCNPFNFKLSDNS</sequence>
<keyword evidence="1" id="KW-1133">Transmembrane helix</keyword>
<name>A0A1I0NFH0_9FIRM</name>
<proteinExistence type="predicted"/>
<feature type="transmembrane region" description="Helical" evidence="1">
    <location>
        <begin position="85"/>
        <end position="109"/>
    </location>
</feature>
<reference evidence="2 3" key="1">
    <citation type="submission" date="2016-10" db="EMBL/GenBank/DDBJ databases">
        <authorList>
            <person name="de Groot N.N."/>
        </authorList>
    </citation>
    <scope>NUCLEOTIDE SEQUENCE [LARGE SCALE GENOMIC DNA]</scope>
    <source>
        <strain evidence="2 3">DSM 9179</strain>
    </source>
</reference>
<feature type="transmembrane region" description="Helical" evidence="1">
    <location>
        <begin position="121"/>
        <end position="140"/>
    </location>
</feature>
<accession>A0A1I0NFH0</accession>
<evidence type="ECO:0008006" key="4">
    <source>
        <dbReference type="Google" id="ProtNLM"/>
    </source>
</evidence>
<feature type="transmembrane region" description="Helical" evidence="1">
    <location>
        <begin position="47"/>
        <end position="65"/>
    </location>
</feature>
<feature type="transmembrane region" description="Helical" evidence="1">
    <location>
        <begin position="146"/>
        <end position="164"/>
    </location>
</feature>
<dbReference type="AlphaFoldDB" id="A0A1I0NFH0"/>
<evidence type="ECO:0000313" key="3">
    <source>
        <dbReference type="Proteomes" id="UP000199701"/>
    </source>
</evidence>
<dbReference type="STRING" id="99656.SAMN05421659_10371"/>
<evidence type="ECO:0000313" key="2">
    <source>
        <dbReference type="EMBL" id="SEW00198.1"/>
    </source>
</evidence>
<dbReference type="EMBL" id="FOJI01000003">
    <property type="protein sequence ID" value="SEW00198.1"/>
    <property type="molecule type" value="Genomic_DNA"/>
</dbReference>
<feature type="transmembrane region" description="Helical" evidence="1">
    <location>
        <begin position="185"/>
        <end position="204"/>
    </location>
</feature>
<dbReference type="Proteomes" id="UP000199701">
    <property type="component" value="Unassembled WGS sequence"/>
</dbReference>
<dbReference type="OrthoDB" id="1749390at2"/>
<gene>
    <name evidence="2" type="ORF">SAMN05421659_10371</name>
</gene>